<dbReference type="RefSeq" id="WP_314513188.1">
    <property type="nucleotide sequence ID" value="NZ_JASJOU010000006.1"/>
</dbReference>
<gene>
    <name evidence="2" type="ORF">QNI22_19475</name>
</gene>
<name>A0AAE3R344_9BACT</name>
<dbReference type="SMART" id="SM00226">
    <property type="entry name" value="LMWPc"/>
    <property type="match status" value="1"/>
</dbReference>
<dbReference type="PIRSF" id="PIRSF029416">
    <property type="entry name" value="UCP029416_PTP"/>
    <property type="match status" value="1"/>
</dbReference>
<evidence type="ECO:0000313" key="3">
    <source>
        <dbReference type="Proteomes" id="UP001232063"/>
    </source>
</evidence>
<accession>A0AAE3R344</accession>
<dbReference type="AlphaFoldDB" id="A0AAE3R344"/>
<dbReference type="InterPro" id="IPR036196">
    <property type="entry name" value="Ptyr_pPase_sf"/>
</dbReference>
<reference evidence="2" key="1">
    <citation type="submission" date="2023-05" db="EMBL/GenBank/DDBJ databases">
        <authorList>
            <person name="Zhang X."/>
        </authorList>
    </citation>
    <scope>NUCLEOTIDE SEQUENCE</scope>
    <source>
        <strain evidence="2">BD1B2-1</strain>
    </source>
</reference>
<dbReference type="InterPro" id="IPR023485">
    <property type="entry name" value="Ptyr_pPase"/>
</dbReference>
<sequence length="115" mass="13691">MNILFLCTANKNRSRTAEDYFREHYPQHQFRSAGLSQRLCEKEGTTLVTEQMLEWADRIFVMEEYHQDRIQQYTGTLYLHKINVLGIEDIYTYMQAELVTLIINKVQQVEGTLLR</sequence>
<dbReference type="Gene3D" id="3.40.50.2300">
    <property type="match status" value="1"/>
</dbReference>
<evidence type="ECO:0000313" key="2">
    <source>
        <dbReference type="EMBL" id="MDJ1502859.1"/>
    </source>
</evidence>
<protein>
    <submittedName>
        <fullName evidence="2">Protein tyrosine phosphatase</fullName>
    </submittedName>
</protein>
<keyword evidence="3" id="KW-1185">Reference proteome</keyword>
<comment type="caution">
    <text evidence="2">The sequence shown here is derived from an EMBL/GenBank/DDBJ whole genome shotgun (WGS) entry which is preliminary data.</text>
</comment>
<organism evidence="2 3">
    <name type="scientific">Xanthocytophaga agilis</name>
    <dbReference type="NCBI Taxonomy" id="3048010"/>
    <lineage>
        <taxon>Bacteria</taxon>
        <taxon>Pseudomonadati</taxon>
        <taxon>Bacteroidota</taxon>
        <taxon>Cytophagia</taxon>
        <taxon>Cytophagales</taxon>
        <taxon>Rhodocytophagaceae</taxon>
        <taxon>Xanthocytophaga</taxon>
    </lineage>
</organism>
<proteinExistence type="predicted"/>
<evidence type="ECO:0000259" key="1">
    <source>
        <dbReference type="SMART" id="SM00226"/>
    </source>
</evidence>
<dbReference type="Proteomes" id="UP001232063">
    <property type="component" value="Unassembled WGS sequence"/>
</dbReference>
<dbReference type="InterPro" id="IPR016919">
    <property type="entry name" value="UCP029416_PTP"/>
</dbReference>
<dbReference type="EMBL" id="JASJOU010000006">
    <property type="protein sequence ID" value="MDJ1502859.1"/>
    <property type="molecule type" value="Genomic_DNA"/>
</dbReference>
<dbReference type="SUPFAM" id="SSF52788">
    <property type="entry name" value="Phosphotyrosine protein phosphatases I"/>
    <property type="match status" value="1"/>
</dbReference>
<feature type="domain" description="Phosphotyrosine protein phosphatase I" evidence="1">
    <location>
        <begin position="1"/>
        <end position="108"/>
    </location>
</feature>